<protein>
    <submittedName>
        <fullName evidence="1">Uncharacterized protein</fullName>
    </submittedName>
</protein>
<reference evidence="1 2" key="1">
    <citation type="submission" date="2017-01" db="EMBL/GenBank/DDBJ databases">
        <authorList>
            <person name="Mah S.A."/>
            <person name="Swanson W.J."/>
            <person name="Moy G.W."/>
            <person name="Vacquier V.D."/>
        </authorList>
    </citation>
    <scope>NUCLEOTIDE SEQUENCE [LARGE SCALE GENOMIC DNA]</scope>
    <source>
        <strain evidence="1 2">GSMNP</strain>
    </source>
</reference>
<gene>
    <name evidence="1" type="ORF">AYI70_g1321</name>
</gene>
<dbReference type="EMBL" id="LSSN01000275">
    <property type="protein sequence ID" value="OMJ24810.1"/>
    <property type="molecule type" value="Genomic_DNA"/>
</dbReference>
<dbReference type="OrthoDB" id="19344at2759"/>
<keyword evidence="2" id="KW-1185">Reference proteome</keyword>
<accession>A0A1R1YD57</accession>
<proteinExistence type="predicted"/>
<name>A0A1R1YD57_9FUNG</name>
<sequence length="66" mass="7008">MKGLLDIATRIYSASGATVSAASNAGLFLTDRCYELPASGDISVSVFMIIGTYLSYTPQVNTFYSS</sequence>
<evidence type="ECO:0000313" key="2">
    <source>
        <dbReference type="Proteomes" id="UP000187283"/>
    </source>
</evidence>
<evidence type="ECO:0000313" key="1">
    <source>
        <dbReference type="EMBL" id="OMJ24810.1"/>
    </source>
</evidence>
<comment type="caution">
    <text evidence="1">The sequence shown here is derived from an EMBL/GenBank/DDBJ whole genome shotgun (WGS) entry which is preliminary data.</text>
</comment>
<dbReference type="Proteomes" id="UP000187283">
    <property type="component" value="Unassembled WGS sequence"/>
</dbReference>
<organism evidence="1 2">
    <name type="scientific">Smittium culicis</name>
    <dbReference type="NCBI Taxonomy" id="133412"/>
    <lineage>
        <taxon>Eukaryota</taxon>
        <taxon>Fungi</taxon>
        <taxon>Fungi incertae sedis</taxon>
        <taxon>Zoopagomycota</taxon>
        <taxon>Kickxellomycotina</taxon>
        <taxon>Harpellomycetes</taxon>
        <taxon>Harpellales</taxon>
        <taxon>Legeriomycetaceae</taxon>
        <taxon>Smittium</taxon>
    </lineage>
</organism>
<dbReference type="AlphaFoldDB" id="A0A1R1YD57"/>